<dbReference type="GO" id="GO:0017057">
    <property type="term" value="F:6-phosphogluconolactonase activity"/>
    <property type="evidence" value="ECO:0007669"/>
    <property type="project" value="UniProtKB-UniRule"/>
</dbReference>
<dbReference type="PANTHER" id="PTHR11054">
    <property type="entry name" value="6-PHOSPHOGLUCONOLACTONASE"/>
    <property type="match status" value="1"/>
</dbReference>
<evidence type="ECO:0000313" key="4">
    <source>
        <dbReference type="EMBL" id="KJE92307.1"/>
    </source>
</evidence>
<dbReference type="EMBL" id="KE346363">
    <property type="protein sequence ID" value="KJE92307.1"/>
    <property type="molecule type" value="Genomic_DNA"/>
</dbReference>
<comment type="function">
    <text evidence="2">Hydrolysis of 6-phosphogluconolactone to 6-phosphogluconate.</text>
</comment>
<dbReference type="InterPro" id="IPR006148">
    <property type="entry name" value="Glc/Gal-6P_isomerase"/>
</dbReference>
<comment type="similarity">
    <text evidence="1 2">Belongs to the glucosamine/galactosamine-6-phosphate isomerase family. 6-phosphogluconolactonase subfamily.</text>
</comment>
<dbReference type="eggNOG" id="KOG3147">
    <property type="taxonomic scope" value="Eukaryota"/>
</dbReference>
<keyword evidence="5" id="KW-1185">Reference proteome</keyword>
<dbReference type="Gene3D" id="3.40.50.1360">
    <property type="match status" value="1"/>
</dbReference>
<dbReference type="GO" id="GO:0006098">
    <property type="term" value="P:pentose-phosphate shunt"/>
    <property type="evidence" value="ECO:0007669"/>
    <property type="project" value="UniProtKB-UniPathway"/>
</dbReference>
<dbReference type="InterPro" id="IPR005900">
    <property type="entry name" value="6-phosphogluconolactonase_DevB"/>
</dbReference>
<protein>
    <recommendedName>
        <fullName evidence="2">6-phosphogluconolactonase</fullName>
        <shortName evidence="2">6PGL</shortName>
        <ecNumber evidence="2">3.1.1.31</ecNumber>
    </recommendedName>
</protein>
<dbReference type="OMA" id="YDKIVDW"/>
<dbReference type="InterPro" id="IPR037171">
    <property type="entry name" value="NagB/RpiA_transferase-like"/>
</dbReference>
<evidence type="ECO:0000256" key="2">
    <source>
        <dbReference type="RuleBase" id="RU365095"/>
    </source>
</evidence>
<organism evidence="4 5">
    <name type="scientific">Capsaspora owczarzaki (strain ATCC 30864)</name>
    <dbReference type="NCBI Taxonomy" id="595528"/>
    <lineage>
        <taxon>Eukaryota</taxon>
        <taxon>Filasterea</taxon>
        <taxon>Capsaspora</taxon>
    </lineage>
</organism>
<dbReference type="EC" id="3.1.1.31" evidence="2"/>
<dbReference type="CDD" id="cd01400">
    <property type="entry name" value="6PGL"/>
    <property type="match status" value="1"/>
</dbReference>
<reference evidence="5" key="1">
    <citation type="submission" date="2011-02" db="EMBL/GenBank/DDBJ databases">
        <title>The Genome Sequence of Capsaspora owczarzaki ATCC 30864.</title>
        <authorList>
            <person name="Russ C."/>
            <person name="Cuomo C."/>
            <person name="Burger G."/>
            <person name="Gray M.W."/>
            <person name="Holland P.W.H."/>
            <person name="King N."/>
            <person name="Lang F.B.F."/>
            <person name="Roger A.J."/>
            <person name="Ruiz-Trillo I."/>
            <person name="Young S.K."/>
            <person name="Zeng Q."/>
            <person name="Gargeya S."/>
            <person name="Alvarado L."/>
            <person name="Berlin A."/>
            <person name="Chapman S.B."/>
            <person name="Chen Z."/>
            <person name="Freedman E."/>
            <person name="Gellesch M."/>
            <person name="Goldberg J."/>
            <person name="Griggs A."/>
            <person name="Gujja S."/>
            <person name="Heilman E."/>
            <person name="Heiman D."/>
            <person name="Howarth C."/>
            <person name="Mehta T."/>
            <person name="Neiman D."/>
            <person name="Pearson M."/>
            <person name="Roberts A."/>
            <person name="Saif S."/>
            <person name="Shea T."/>
            <person name="Shenoy N."/>
            <person name="Sisk P."/>
            <person name="Stolte C."/>
            <person name="Sykes S."/>
            <person name="White J."/>
            <person name="Yandava C."/>
            <person name="Haas B."/>
            <person name="Nusbaum C."/>
            <person name="Birren B."/>
        </authorList>
    </citation>
    <scope>NUCLEOTIDE SEQUENCE</scope>
    <source>
        <strain evidence="5">ATCC 30864</strain>
    </source>
</reference>
<dbReference type="GO" id="GO:0005975">
    <property type="term" value="P:carbohydrate metabolic process"/>
    <property type="evidence" value="ECO:0007669"/>
    <property type="project" value="UniProtKB-UniRule"/>
</dbReference>
<evidence type="ECO:0000313" key="5">
    <source>
        <dbReference type="Proteomes" id="UP000008743"/>
    </source>
</evidence>
<dbReference type="PANTHER" id="PTHR11054:SF0">
    <property type="entry name" value="6-PHOSPHOGLUCONOLACTONASE"/>
    <property type="match status" value="1"/>
</dbReference>
<evidence type="ECO:0000259" key="3">
    <source>
        <dbReference type="Pfam" id="PF01182"/>
    </source>
</evidence>
<dbReference type="OrthoDB" id="432544at2759"/>
<feature type="domain" description="Glucosamine/galactosamine-6-phosphate isomerase" evidence="3">
    <location>
        <begin position="15"/>
        <end position="232"/>
    </location>
</feature>
<dbReference type="UniPathway" id="UPA00115">
    <property type="reaction ID" value="UER00409"/>
</dbReference>
<dbReference type="NCBIfam" id="TIGR01198">
    <property type="entry name" value="pgl"/>
    <property type="match status" value="1"/>
</dbReference>
<comment type="pathway">
    <text evidence="2">Carbohydrate degradation; pentose phosphate pathway; D-ribulose 5-phosphate from D-glucose 6-phosphate (oxidative stage): step 2/3.</text>
</comment>
<dbReference type="RefSeq" id="XP_004364147.1">
    <property type="nucleotide sequence ID" value="XM_004364090.2"/>
</dbReference>
<dbReference type="Proteomes" id="UP000008743">
    <property type="component" value="Unassembled WGS sequence"/>
</dbReference>
<dbReference type="Pfam" id="PF01182">
    <property type="entry name" value="Glucosamine_iso"/>
    <property type="match status" value="1"/>
</dbReference>
<comment type="catalytic activity">
    <reaction evidence="2">
        <text>6-phospho-D-glucono-1,5-lactone + H2O = 6-phospho-D-gluconate + H(+)</text>
        <dbReference type="Rhea" id="RHEA:12556"/>
        <dbReference type="ChEBI" id="CHEBI:15377"/>
        <dbReference type="ChEBI" id="CHEBI:15378"/>
        <dbReference type="ChEBI" id="CHEBI:57955"/>
        <dbReference type="ChEBI" id="CHEBI:58759"/>
        <dbReference type="EC" id="3.1.1.31"/>
    </reaction>
</comment>
<keyword evidence="2" id="KW-0378">Hydrolase</keyword>
<dbReference type="PhylomeDB" id="A0A0D2VPC6"/>
<name>A0A0D2VPC6_CAPO3</name>
<sequence>MSQYQHTRIKHTNAPAAFVTESAQLLIKLINDAIAARGRCLLGLSGGSTPGPIYTALGTSSEVQWDKVFLFLVDERYIAKEDKNANHNMLLNTILKAEKPIPEANRILLNTTLPIAECVADYGARLQKLFHEYGPADVLTLGMGPDGHIASLFPPVVPAGFQAEPLTVNTQTEQFAVRERVSLTLPVIQAARAHVFFFNGADKEQIWNTMLEHSSEGATRWPALPVLEQGRTTVVFNT</sequence>
<accession>A0A0D2VPC6</accession>
<gene>
    <name evidence="4" type="ORF">CAOG_003308</name>
</gene>
<dbReference type="AlphaFoldDB" id="A0A0D2VPC6"/>
<dbReference type="FunCoup" id="A0A0D2VPC6">
    <property type="interactions" value="382"/>
</dbReference>
<dbReference type="STRING" id="595528.A0A0D2VPC6"/>
<dbReference type="InParanoid" id="A0A0D2VPC6"/>
<evidence type="ECO:0000256" key="1">
    <source>
        <dbReference type="ARBA" id="ARBA00010662"/>
    </source>
</evidence>
<proteinExistence type="inferred from homology"/>
<dbReference type="SUPFAM" id="SSF100950">
    <property type="entry name" value="NagB/RpiA/CoA transferase-like"/>
    <property type="match status" value="1"/>
</dbReference>
<dbReference type="InterPro" id="IPR039104">
    <property type="entry name" value="6PGL"/>
</dbReference>